<evidence type="ECO:0000313" key="6">
    <source>
        <dbReference type="Proteomes" id="UP001601059"/>
    </source>
</evidence>
<evidence type="ECO:0000256" key="3">
    <source>
        <dbReference type="ARBA" id="ARBA00022833"/>
    </source>
</evidence>
<name>A0ABW6KA03_9BACI</name>
<protein>
    <submittedName>
        <fullName evidence="5">CHC2 zinc finger domain-containing protein</fullName>
    </submittedName>
</protein>
<dbReference type="RefSeq" id="WP_389360716.1">
    <property type="nucleotide sequence ID" value="NZ_JBIACK010000004.1"/>
</dbReference>
<feature type="domain" description="Zinc finger CHC2-type" evidence="4">
    <location>
        <begin position="40"/>
        <end position="94"/>
    </location>
</feature>
<gene>
    <name evidence="5" type="ORF">ACFYKX_10215</name>
</gene>
<dbReference type="InterPro" id="IPR050219">
    <property type="entry name" value="DnaG_primase"/>
</dbReference>
<evidence type="ECO:0000256" key="2">
    <source>
        <dbReference type="ARBA" id="ARBA00022771"/>
    </source>
</evidence>
<dbReference type="PANTHER" id="PTHR30313:SF2">
    <property type="entry name" value="DNA PRIMASE"/>
    <property type="match status" value="1"/>
</dbReference>
<dbReference type="EMBL" id="JBIACK010000004">
    <property type="protein sequence ID" value="MFE8700991.1"/>
    <property type="molecule type" value="Genomic_DNA"/>
</dbReference>
<reference evidence="5 6" key="1">
    <citation type="submission" date="2024-08" db="EMBL/GenBank/DDBJ databases">
        <title>Two novel Cytobacillus novel species.</title>
        <authorList>
            <person name="Liu G."/>
        </authorList>
    </citation>
    <scope>NUCLEOTIDE SEQUENCE [LARGE SCALE GENOMIC DNA]</scope>
    <source>
        <strain evidence="5 6">FJAT-54145</strain>
    </source>
</reference>
<proteinExistence type="predicted"/>
<dbReference type="SMART" id="SM00400">
    <property type="entry name" value="ZnF_CHCC"/>
    <property type="match status" value="1"/>
</dbReference>
<dbReference type="InterPro" id="IPR036977">
    <property type="entry name" value="DNA_primase_Znf_CHC2"/>
</dbReference>
<evidence type="ECO:0000256" key="1">
    <source>
        <dbReference type="ARBA" id="ARBA00022723"/>
    </source>
</evidence>
<dbReference type="PANTHER" id="PTHR30313">
    <property type="entry name" value="DNA PRIMASE"/>
    <property type="match status" value="1"/>
</dbReference>
<dbReference type="Gene3D" id="3.90.580.10">
    <property type="entry name" value="Zinc finger, CHC2-type domain"/>
    <property type="match status" value="1"/>
</dbReference>
<dbReference type="Pfam" id="PF01807">
    <property type="entry name" value="Zn_ribbon_DnaG"/>
    <property type="match status" value="1"/>
</dbReference>
<keyword evidence="2" id="KW-0863">Zinc-finger</keyword>
<accession>A0ABW6KA03</accession>
<dbReference type="InterPro" id="IPR002694">
    <property type="entry name" value="Znf_CHC2"/>
</dbReference>
<keyword evidence="1" id="KW-0479">Metal-binding</keyword>
<keyword evidence="3" id="KW-0862">Zinc</keyword>
<comment type="caution">
    <text evidence="5">The sequence shown here is derived from an EMBL/GenBank/DDBJ whole genome shotgun (WGS) entry which is preliminary data.</text>
</comment>
<evidence type="ECO:0000259" key="4">
    <source>
        <dbReference type="SMART" id="SM00400"/>
    </source>
</evidence>
<evidence type="ECO:0000313" key="5">
    <source>
        <dbReference type="EMBL" id="MFE8700991.1"/>
    </source>
</evidence>
<dbReference type="SUPFAM" id="SSF57783">
    <property type="entry name" value="Zinc beta-ribbon"/>
    <property type="match status" value="1"/>
</dbReference>
<organism evidence="5 6">
    <name type="scientific">Cytobacillus spartinae</name>
    <dbReference type="NCBI Taxonomy" id="3299023"/>
    <lineage>
        <taxon>Bacteria</taxon>
        <taxon>Bacillati</taxon>
        <taxon>Bacillota</taxon>
        <taxon>Bacilli</taxon>
        <taxon>Bacillales</taxon>
        <taxon>Bacillaceae</taxon>
        <taxon>Cytobacillus</taxon>
    </lineage>
</organism>
<dbReference type="Proteomes" id="UP001601059">
    <property type="component" value="Unassembled WGS sequence"/>
</dbReference>
<sequence>MCLTQSGTSSPSNIALLKERMNILDLATSLTLLRKSGRAYKGCCPFHSEKSPSFYVWPHKGTFKCFGCGVYGSAIDLYAKRNELTFPEAVRALEEEFGLESKPILKSTYPRLKRQDFRDLGLRPNDMMTLFDEDPESYFFLLKGKLRERIMVWQNLMATSPEGPIRESSKKSYDRFYSLWLEGYVKEREVYFQKVGVAS</sequence>
<keyword evidence="6" id="KW-1185">Reference proteome</keyword>